<reference evidence="3" key="1">
    <citation type="submission" date="2023-12" db="EMBL/GenBank/DDBJ databases">
        <title>Genome assembly of Anisodus tanguticus.</title>
        <authorList>
            <person name="Wang Y.-J."/>
        </authorList>
    </citation>
    <scope>NUCLEOTIDE SEQUENCE</scope>
    <source>
        <strain evidence="3">KB-2021</strain>
        <tissue evidence="3">Leaf</tissue>
    </source>
</reference>
<dbReference type="GO" id="GO:0005777">
    <property type="term" value="C:peroxisome"/>
    <property type="evidence" value="ECO:0007669"/>
    <property type="project" value="TreeGrafter"/>
</dbReference>
<dbReference type="InterPro" id="IPR001753">
    <property type="entry name" value="Enoyl-CoA_hydra/iso"/>
</dbReference>
<dbReference type="CDD" id="cd06558">
    <property type="entry name" value="crotonase-like"/>
    <property type="match status" value="1"/>
</dbReference>
<evidence type="ECO:0000256" key="1">
    <source>
        <dbReference type="ARBA" id="ARBA00005254"/>
    </source>
</evidence>
<keyword evidence="4" id="KW-1185">Reference proteome</keyword>
<dbReference type="AlphaFoldDB" id="A0AAE1SWT0"/>
<dbReference type="SUPFAM" id="SSF52096">
    <property type="entry name" value="ClpP/crotonase"/>
    <property type="match status" value="1"/>
</dbReference>
<dbReference type="PROSITE" id="PS00166">
    <property type="entry name" value="ENOYL_COA_HYDRATASE"/>
    <property type="match status" value="1"/>
</dbReference>
<evidence type="ECO:0000256" key="2">
    <source>
        <dbReference type="RuleBase" id="RU003707"/>
    </source>
</evidence>
<dbReference type="Pfam" id="PF00378">
    <property type="entry name" value="ECH_1"/>
    <property type="match status" value="1"/>
</dbReference>
<comment type="caution">
    <text evidence="3">The sequence shown here is derived from an EMBL/GenBank/DDBJ whole genome shotgun (WGS) entry which is preliminary data.</text>
</comment>
<dbReference type="GO" id="GO:0051750">
    <property type="term" value="F:delta(3,5)-delta(2,4)-dienoyl-CoA isomerase activity"/>
    <property type="evidence" value="ECO:0007669"/>
    <property type="project" value="TreeGrafter"/>
</dbReference>
<protein>
    <submittedName>
        <fullName evidence="3">Uncharacterized protein</fullName>
    </submittedName>
</protein>
<dbReference type="PANTHER" id="PTHR43149">
    <property type="entry name" value="ENOYL-COA HYDRATASE"/>
    <property type="match status" value="1"/>
</dbReference>
<organism evidence="3 4">
    <name type="scientific">Anisodus tanguticus</name>
    <dbReference type="NCBI Taxonomy" id="243964"/>
    <lineage>
        <taxon>Eukaryota</taxon>
        <taxon>Viridiplantae</taxon>
        <taxon>Streptophyta</taxon>
        <taxon>Embryophyta</taxon>
        <taxon>Tracheophyta</taxon>
        <taxon>Spermatophyta</taxon>
        <taxon>Magnoliopsida</taxon>
        <taxon>eudicotyledons</taxon>
        <taxon>Gunneridae</taxon>
        <taxon>Pentapetalae</taxon>
        <taxon>asterids</taxon>
        <taxon>lamiids</taxon>
        <taxon>Solanales</taxon>
        <taxon>Solanaceae</taxon>
        <taxon>Solanoideae</taxon>
        <taxon>Hyoscyameae</taxon>
        <taxon>Anisodus</taxon>
    </lineage>
</organism>
<accession>A0AAE1SWT0</accession>
<name>A0AAE1SWT0_9SOLA</name>
<gene>
    <name evidence="3" type="ORF">RND71_003444</name>
</gene>
<dbReference type="InterPro" id="IPR029045">
    <property type="entry name" value="ClpP/crotonase-like_dom_sf"/>
</dbReference>
<dbReference type="PANTHER" id="PTHR43149:SF1">
    <property type="entry name" value="DELTA(3,5)-DELTA(2,4)-DIENOYL-COA ISOMERASE, MITOCHONDRIAL"/>
    <property type="match status" value="1"/>
</dbReference>
<evidence type="ECO:0000313" key="4">
    <source>
        <dbReference type="Proteomes" id="UP001291623"/>
    </source>
</evidence>
<dbReference type="Gene3D" id="3.90.226.10">
    <property type="entry name" value="2-enoyl-CoA Hydratase, Chain A, domain 1"/>
    <property type="match status" value="1"/>
</dbReference>
<sequence length="283" mass="31450">MEHANAANIKMLHEYEVLCSRLEECSVSFLIEEENKQLNALSRDFLTEFPKALSSLDQNPNVAVIILASSGKHFCSGIDFQTLSDGLQETDCCRKVERLRRHIKFLQEAITAIECCHKSVIAAVHGACIAGAIDIITACDIRFYCSDAFFSVKEVDLAITADLGTLQRLPSIIGFGNAMELALTDRRFTGSEAKELGLVSKVFTLLLNKGWRKVSNLLLRGLPEIVVLPTKVEVRSTYTISFPDPTLWDFTGHVVVVVLFVLHALKDLDGCWFKAIGQKVLLF</sequence>
<comment type="similarity">
    <text evidence="1 2">Belongs to the enoyl-CoA hydratase/isomerase family.</text>
</comment>
<dbReference type="EMBL" id="JAVYJV010000002">
    <property type="protein sequence ID" value="KAK4377148.1"/>
    <property type="molecule type" value="Genomic_DNA"/>
</dbReference>
<evidence type="ECO:0000313" key="3">
    <source>
        <dbReference type="EMBL" id="KAK4377148.1"/>
    </source>
</evidence>
<dbReference type="InterPro" id="IPR045002">
    <property type="entry name" value="Ech1-like"/>
</dbReference>
<dbReference type="Proteomes" id="UP001291623">
    <property type="component" value="Unassembled WGS sequence"/>
</dbReference>
<dbReference type="InterPro" id="IPR018376">
    <property type="entry name" value="Enoyl-CoA_hyd/isom_CS"/>
</dbReference>
<proteinExistence type="inferred from homology"/>